<dbReference type="Proteomes" id="UP000886520">
    <property type="component" value="Chromosome 10"/>
</dbReference>
<dbReference type="EMBL" id="JABFUD020000010">
    <property type="protein sequence ID" value="KAI5074109.1"/>
    <property type="molecule type" value="Genomic_DNA"/>
</dbReference>
<feature type="domain" description="CRAL-TRIO" evidence="1">
    <location>
        <begin position="77"/>
        <end position="239"/>
    </location>
</feature>
<organism evidence="2 3">
    <name type="scientific">Adiantum capillus-veneris</name>
    <name type="common">Maidenhair fern</name>
    <dbReference type="NCBI Taxonomy" id="13818"/>
    <lineage>
        <taxon>Eukaryota</taxon>
        <taxon>Viridiplantae</taxon>
        <taxon>Streptophyta</taxon>
        <taxon>Embryophyta</taxon>
        <taxon>Tracheophyta</taxon>
        <taxon>Polypodiopsida</taxon>
        <taxon>Polypodiidae</taxon>
        <taxon>Polypodiales</taxon>
        <taxon>Pteridineae</taxon>
        <taxon>Pteridaceae</taxon>
        <taxon>Vittarioideae</taxon>
        <taxon>Adiantum</taxon>
    </lineage>
</organism>
<gene>
    <name evidence="2" type="ORF">GOP47_0010070</name>
</gene>
<comment type="caution">
    <text evidence="2">The sequence shown here is derived from an EMBL/GenBank/DDBJ whole genome shotgun (WGS) entry which is preliminary data.</text>
</comment>
<reference evidence="2" key="1">
    <citation type="submission" date="2021-01" db="EMBL/GenBank/DDBJ databases">
        <title>Adiantum capillus-veneris genome.</title>
        <authorList>
            <person name="Fang Y."/>
            <person name="Liao Q."/>
        </authorList>
    </citation>
    <scope>NUCLEOTIDE SEQUENCE</scope>
    <source>
        <strain evidence="2">H3</strain>
        <tissue evidence="2">Leaf</tissue>
    </source>
</reference>
<dbReference type="OrthoDB" id="1434354at2759"/>
<proteinExistence type="predicted"/>
<sequence>METTRHDLELEDDQQAEALAAVKASLLIVDSNAQSLTDSDYLRFLRARNFDKEKTVKLLVQHLKWRRSFVSSGYIKEEEIATELERKQIMLQGHDKFGCSIAIVLSARHVAFHRDFEEIKRLFVYCFDKAAASNLHPQTKFMIILDLEGWGLTNMDIRGYLAVLEILQNQFPERLRKLFILHVPYLFWGAWKVVSPFIDKVTREKIVFVDDKHLKETLLAEVEKDQLPTIYGGVQDLLPIQDCVVPNWPPSTIA</sequence>
<dbReference type="PROSITE" id="PS50191">
    <property type="entry name" value="CRAL_TRIO"/>
    <property type="match status" value="1"/>
</dbReference>
<dbReference type="CDD" id="cd00170">
    <property type="entry name" value="SEC14"/>
    <property type="match status" value="1"/>
</dbReference>
<dbReference type="PRINTS" id="PR00180">
    <property type="entry name" value="CRETINALDHBP"/>
</dbReference>
<dbReference type="InterPro" id="IPR036273">
    <property type="entry name" value="CRAL/TRIO_N_dom_sf"/>
</dbReference>
<dbReference type="Pfam" id="PF00650">
    <property type="entry name" value="CRAL_TRIO"/>
    <property type="match status" value="1"/>
</dbReference>
<dbReference type="AlphaFoldDB" id="A0A9D4ZG21"/>
<dbReference type="InterPro" id="IPR036865">
    <property type="entry name" value="CRAL-TRIO_dom_sf"/>
</dbReference>
<dbReference type="PANTHER" id="PTHR46277">
    <property type="entry name" value="OS03G0850700 PROTEIN"/>
    <property type="match status" value="1"/>
</dbReference>
<dbReference type="InterPro" id="IPR011074">
    <property type="entry name" value="CRAL/TRIO_N_dom"/>
</dbReference>
<dbReference type="SUPFAM" id="SSF46938">
    <property type="entry name" value="CRAL/TRIO N-terminal domain"/>
    <property type="match status" value="1"/>
</dbReference>
<dbReference type="SMART" id="SM01100">
    <property type="entry name" value="CRAL_TRIO_N"/>
    <property type="match status" value="1"/>
</dbReference>
<dbReference type="InterPro" id="IPR001251">
    <property type="entry name" value="CRAL-TRIO_dom"/>
</dbReference>
<name>A0A9D4ZG21_ADICA</name>
<accession>A0A9D4ZG21</accession>
<evidence type="ECO:0000259" key="1">
    <source>
        <dbReference type="PROSITE" id="PS50191"/>
    </source>
</evidence>
<evidence type="ECO:0000313" key="2">
    <source>
        <dbReference type="EMBL" id="KAI5074109.1"/>
    </source>
</evidence>
<dbReference type="Gene3D" id="3.40.525.10">
    <property type="entry name" value="CRAL-TRIO lipid binding domain"/>
    <property type="match status" value="1"/>
</dbReference>
<dbReference type="SMART" id="SM00516">
    <property type="entry name" value="SEC14"/>
    <property type="match status" value="1"/>
</dbReference>
<dbReference type="PANTHER" id="PTHR46277:SF3">
    <property type="entry name" value="BINDING PROTEIN, PUTATIVE-RELATED"/>
    <property type="match status" value="1"/>
</dbReference>
<evidence type="ECO:0000313" key="3">
    <source>
        <dbReference type="Proteomes" id="UP000886520"/>
    </source>
</evidence>
<protein>
    <recommendedName>
        <fullName evidence="1">CRAL-TRIO domain-containing protein</fullName>
    </recommendedName>
</protein>
<dbReference type="SUPFAM" id="SSF52087">
    <property type="entry name" value="CRAL/TRIO domain"/>
    <property type="match status" value="1"/>
</dbReference>
<keyword evidence="3" id="KW-1185">Reference proteome</keyword>